<dbReference type="OrthoDB" id="8189655at2759"/>
<evidence type="ECO:0000313" key="2">
    <source>
        <dbReference type="Proteomes" id="UP000625711"/>
    </source>
</evidence>
<dbReference type="EMBL" id="JAACXV010013369">
    <property type="protein sequence ID" value="KAF7273575.1"/>
    <property type="molecule type" value="Genomic_DNA"/>
</dbReference>
<dbReference type="AlphaFoldDB" id="A0A834I371"/>
<protein>
    <submittedName>
        <fullName evidence="1">Uncharacterized protein</fullName>
    </submittedName>
</protein>
<reference evidence="1" key="1">
    <citation type="submission" date="2020-08" db="EMBL/GenBank/DDBJ databases">
        <title>Genome sequencing and assembly of the red palm weevil Rhynchophorus ferrugineus.</title>
        <authorList>
            <person name="Dias G.B."/>
            <person name="Bergman C.M."/>
            <person name="Manee M."/>
        </authorList>
    </citation>
    <scope>NUCLEOTIDE SEQUENCE</scope>
    <source>
        <strain evidence="1">AA-2017</strain>
        <tissue evidence="1">Whole larva</tissue>
    </source>
</reference>
<evidence type="ECO:0000313" key="1">
    <source>
        <dbReference type="EMBL" id="KAF7273575.1"/>
    </source>
</evidence>
<comment type="caution">
    <text evidence="1">The sequence shown here is derived from an EMBL/GenBank/DDBJ whole genome shotgun (WGS) entry which is preliminary data.</text>
</comment>
<dbReference type="Proteomes" id="UP000625711">
    <property type="component" value="Unassembled WGS sequence"/>
</dbReference>
<sequence>MDKKEFRVLTKYWFLKGKNTVEAETWLDAEFPDTTPGTSTIKDGSRPHDSSIWWTYDWLSHMAANLAQIKHGEMCVVWILSDGVLSVAVPFQVICL</sequence>
<gene>
    <name evidence="1" type="ORF">GWI33_013717</name>
</gene>
<organism evidence="1 2">
    <name type="scientific">Rhynchophorus ferrugineus</name>
    <name type="common">Red palm weevil</name>
    <name type="synonym">Curculio ferrugineus</name>
    <dbReference type="NCBI Taxonomy" id="354439"/>
    <lineage>
        <taxon>Eukaryota</taxon>
        <taxon>Metazoa</taxon>
        <taxon>Ecdysozoa</taxon>
        <taxon>Arthropoda</taxon>
        <taxon>Hexapoda</taxon>
        <taxon>Insecta</taxon>
        <taxon>Pterygota</taxon>
        <taxon>Neoptera</taxon>
        <taxon>Endopterygota</taxon>
        <taxon>Coleoptera</taxon>
        <taxon>Polyphaga</taxon>
        <taxon>Cucujiformia</taxon>
        <taxon>Curculionidae</taxon>
        <taxon>Dryophthorinae</taxon>
        <taxon>Rhynchophorus</taxon>
    </lineage>
</organism>
<name>A0A834I371_RHYFE</name>
<proteinExistence type="predicted"/>
<accession>A0A834I371</accession>
<keyword evidence="2" id="KW-1185">Reference proteome</keyword>